<evidence type="ECO:0000313" key="1">
    <source>
        <dbReference type="EMBL" id="PON83234.1"/>
    </source>
</evidence>
<dbReference type="EMBL" id="JXTC01000181">
    <property type="protein sequence ID" value="PON83234.1"/>
    <property type="molecule type" value="Genomic_DNA"/>
</dbReference>
<proteinExistence type="predicted"/>
<accession>A0A2P5ECJ0</accession>
<dbReference type="Proteomes" id="UP000237000">
    <property type="component" value="Unassembled WGS sequence"/>
</dbReference>
<keyword evidence="2" id="KW-1185">Reference proteome</keyword>
<evidence type="ECO:0000313" key="2">
    <source>
        <dbReference type="Proteomes" id="UP000237000"/>
    </source>
</evidence>
<name>A0A2P5ECJ0_TREOI</name>
<protein>
    <submittedName>
        <fullName evidence="1">Uncharacterized protein</fullName>
    </submittedName>
</protein>
<reference evidence="2" key="1">
    <citation type="submission" date="2016-06" db="EMBL/GenBank/DDBJ databases">
        <title>Parallel loss of symbiosis genes in relatives of nitrogen-fixing non-legume Parasponia.</title>
        <authorList>
            <person name="Van Velzen R."/>
            <person name="Holmer R."/>
            <person name="Bu F."/>
            <person name="Rutten L."/>
            <person name="Van Zeijl A."/>
            <person name="Liu W."/>
            <person name="Santuari L."/>
            <person name="Cao Q."/>
            <person name="Sharma T."/>
            <person name="Shen D."/>
            <person name="Roswanjaya Y."/>
            <person name="Wardhani T."/>
            <person name="Kalhor M.S."/>
            <person name="Jansen J."/>
            <person name="Van den Hoogen J."/>
            <person name="Gungor B."/>
            <person name="Hartog M."/>
            <person name="Hontelez J."/>
            <person name="Verver J."/>
            <person name="Yang W.-C."/>
            <person name="Schijlen E."/>
            <person name="Repin R."/>
            <person name="Schilthuizen M."/>
            <person name="Schranz E."/>
            <person name="Heidstra R."/>
            <person name="Miyata K."/>
            <person name="Fedorova E."/>
            <person name="Kohlen W."/>
            <person name="Bisseling T."/>
            <person name="Smit S."/>
            <person name="Geurts R."/>
        </authorList>
    </citation>
    <scope>NUCLEOTIDE SEQUENCE [LARGE SCALE GENOMIC DNA]</scope>
    <source>
        <strain evidence="2">cv. RG33-2</strain>
    </source>
</reference>
<sequence>MVRLKRRPKQIYCSVESDMLTPKKLLIEIPRNPPQINGFPSPSKSTLNHIQIVIMHALVRGLSVPPAIL</sequence>
<gene>
    <name evidence="1" type="ORF">TorRG33x02_209380</name>
</gene>
<dbReference type="AlphaFoldDB" id="A0A2P5ECJ0"/>
<organism evidence="1 2">
    <name type="scientific">Trema orientale</name>
    <name type="common">Charcoal tree</name>
    <name type="synonym">Celtis orientalis</name>
    <dbReference type="NCBI Taxonomy" id="63057"/>
    <lineage>
        <taxon>Eukaryota</taxon>
        <taxon>Viridiplantae</taxon>
        <taxon>Streptophyta</taxon>
        <taxon>Embryophyta</taxon>
        <taxon>Tracheophyta</taxon>
        <taxon>Spermatophyta</taxon>
        <taxon>Magnoliopsida</taxon>
        <taxon>eudicotyledons</taxon>
        <taxon>Gunneridae</taxon>
        <taxon>Pentapetalae</taxon>
        <taxon>rosids</taxon>
        <taxon>fabids</taxon>
        <taxon>Rosales</taxon>
        <taxon>Cannabaceae</taxon>
        <taxon>Trema</taxon>
    </lineage>
</organism>
<comment type="caution">
    <text evidence="1">The sequence shown here is derived from an EMBL/GenBank/DDBJ whole genome shotgun (WGS) entry which is preliminary data.</text>
</comment>
<dbReference type="InParanoid" id="A0A2P5ECJ0"/>